<dbReference type="NCBIfam" id="TIGR00152">
    <property type="entry name" value="dephospho-CoA kinase"/>
    <property type="match status" value="1"/>
</dbReference>
<evidence type="ECO:0000256" key="3">
    <source>
        <dbReference type="HAMAP-Rule" id="MF_00376"/>
    </source>
</evidence>
<evidence type="ECO:0000313" key="6">
    <source>
        <dbReference type="EMBL" id="QCT73054.1"/>
    </source>
</evidence>
<keyword evidence="3 6" id="KW-0418">Kinase</keyword>
<dbReference type="PROSITE" id="PS51219">
    <property type="entry name" value="DPCK"/>
    <property type="match status" value="1"/>
</dbReference>
<gene>
    <name evidence="3" type="primary">coaE</name>
    <name evidence="6" type="ORF">CPZ25_017530</name>
</gene>
<keyword evidence="3" id="KW-0808">Transferase</keyword>
<dbReference type="CDD" id="cd02022">
    <property type="entry name" value="DPCK"/>
    <property type="match status" value="1"/>
</dbReference>
<feature type="binding site" evidence="3">
    <location>
        <begin position="44"/>
        <end position="49"/>
    </location>
    <ligand>
        <name>ATP</name>
        <dbReference type="ChEBI" id="CHEBI:30616"/>
    </ligand>
</feature>
<comment type="function">
    <text evidence="3">Catalyzes the phosphorylation of the 3'-hydroxyl group of dephosphocoenzyme A to form coenzyme A.</text>
</comment>
<dbReference type="SUPFAM" id="SSF52540">
    <property type="entry name" value="P-loop containing nucleoside triphosphate hydrolases"/>
    <property type="match status" value="1"/>
</dbReference>
<feature type="region of interest" description="Disordered" evidence="5">
    <location>
        <begin position="1"/>
        <end position="31"/>
    </location>
</feature>
<name>A0A4P9CBP2_EUBML</name>
<dbReference type="InterPro" id="IPR001977">
    <property type="entry name" value="Depp_CoAkinase"/>
</dbReference>
<keyword evidence="2 3" id="KW-0067">ATP-binding</keyword>
<protein>
    <recommendedName>
        <fullName evidence="3 4">Dephospho-CoA kinase</fullName>
        <ecNumber evidence="3 4">2.7.1.24</ecNumber>
    </recommendedName>
    <alternativeName>
        <fullName evidence="3">Dephosphocoenzyme A kinase</fullName>
    </alternativeName>
</protein>
<keyword evidence="7" id="KW-1185">Reference proteome</keyword>
<dbReference type="HAMAP" id="MF_00376">
    <property type="entry name" value="Dephospho_CoA_kinase"/>
    <property type="match status" value="1"/>
</dbReference>
<keyword evidence="3" id="KW-0173">Coenzyme A biosynthesis</keyword>
<dbReference type="KEGG" id="emt:CPZ25_017530"/>
<dbReference type="AlphaFoldDB" id="A0A4P9CBP2"/>
<comment type="similarity">
    <text evidence="3">Belongs to the CoaE family.</text>
</comment>
<comment type="subcellular location">
    <subcellularLocation>
        <location evidence="3">Cytoplasm</location>
    </subcellularLocation>
</comment>
<evidence type="ECO:0000256" key="5">
    <source>
        <dbReference type="SAM" id="MobiDB-lite"/>
    </source>
</evidence>
<keyword evidence="1 3" id="KW-0547">Nucleotide-binding</keyword>
<dbReference type="PANTHER" id="PTHR10695">
    <property type="entry name" value="DEPHOSPHO-COA KINASE-RELATED"/>
    <property type="match status" value="1"/>
</dbReference>
<comment type="catalytic activity">
    <reaction evidence="3">
        <text>3'-dephospho-CoA + ATP = ADP + CoA + H(+)</text>
        <dbReference type="Rhea" id="RHEA:18245"/>
        <dbReference type="ChEBI" id="CHEBI:15378"/>
        <dbReference type="ChEBI" id="CHEBI:30616"/>
        <dbReference type="ChEBI" id="CHEBI:57287"/>
        <dbReference type="ChEBI" id="CHEBI:57328"/>
        <dbReference type="ChEBI" id="CHEBI:456216"/>
        <dbReference type="EC" id="2.7.1.24"/>
    </reaction>
</comment>
<dbReference type="Pfam" id="PF01121">
    <property type="entry name" value="CoaE"/>
    <property type="match status" value="1"/>
</dbReference>
<dbReference type="InterPro" id="IPR027417">
    <property type="entry name" value="P-loop_NTPase"/>
</dbReference>
<comment type="pathway">
    <text evidence="3">Cofactor biosynthesis; coenzyme A biosynthesis; CoA from (R)-pantothenate: step 5/5.</text>
</comment>
<evidence type="ECO:0000313" key="7">
    <source>
        <dbReference type="Proteomes" id="UP000218387"/>
    </source>
</evidence>
<dbReference type="Proteomes" id="UP000218387">
    <property type="component" value="Chromosome"/>
</dbReference>
<dbReference type="GO" id="GO:0004140">
    <property type="term" value="F:dephospho-CoA kinase activity"/>
    <property type="evidence" value="ECO:0007669"/>
    <property type="project" value="UniProtKB-UniRule"/>
</dbReference>
<reference evidence="6 7" key="1">
    <citation type="submission" date="2018-05" db="EMBL/GenBank/DDBJ databases">
        <title>Genome comparison of Eubacterium sp.</title>
        <authorList>
            <person name="Feng Y."/>
            <person name="Sanchez-Andrea I."/>
            <person name="Stams A.J.M."/>
            <person name="De Vos W.M."/>
        </authorList>
    </citation>
    <scope>NUCLEOTIDE SEQUENCE [LARGE SCALE GENOMIC DNA]</scope>
    <source>
        <strain evidence="6 7">YI</strain>
    </source>
</reference>
<sequence>MPTPGIPGTRSNRSGCANPYRRDTGPLSKRSKSMKVIGLTGGIASGKSTVSAIFREEYKLPVIDADLLSREAVLPGSPGMRQIETAFGREVLLPDGSLNRSRMGELICDDSAVRDRLNAILHPAIKDLYYANLEMLKRDGKPLVIYDCPLLIEAGQRDEVDEVLLVVTDAQTRLKRIMERDGVDESLAKKKIEIQMPDEKKIELADTIIYNNGTLADLKNSLDFYMKEKLKNACIMS</sequence>
<evidence type="ECO:0000256" key="1">
    <source>
        <dbReference type="ARBA" id="ARBA00022741"/>
    </source>
</evidence>
<accession>A0A4P9CBP2</accession>
<evidence type="ECO:0000256" key="4">
    <source>
        <dbReference type="NCBIfam" id="TIGR00152"/>
    </source>
</evidence>
<dbReference type="Gene3D" id="3.40.50.300">
    <property type="entry name" value="P-loop containing nucleotide triphosphate hydrolases"/>
    <property type="match status" value="1"/>
</dbReference>
<dbReference type="UniPathway" id="UPA00241">
    <property type="reaction ID" value="UER00356"/>
</dbReference>
<keyword evidence="3" id="KW-0963">Cytoplasm</keyword>
<dbReference type="GO" id="GO:0005524">
    <property type="term" value="F:ATP binding"/>
    <property type="evidence" value="ECO:0007669"/>
    <property type="project" value="UniProtKB-UniRule"/>
</dbReference>
<proteinExistence type="inferred from homology"/>
<dbReference type="GO" id="GO:0005737">
    <property type="term" value="C:cytoplasm"/>
    <property type="evidence" value="ECO:0007669"/>
    <property type="project" value="UniProtKB-SubCell"/>
</dbReference>
<dbReference type="PANTHER" id="PTHR10695:SF46">
    <property type="entry name" value="BIFUNCTIONAL COENZYME A SYNTHASE-RELATED"/>
    <property type="match status" value="1"/>
</dbReference>
<evidence type="ECO:0000256" key="2">
    <source>
        <dbReference type="ARBA" id="ARBA00022840"/>
    </source>
</evidence>
<organism evidence="6 7">
    <name type="scientific">Eubacterium maltosivorans</name>
    <dbReference type="NCBI Taxonomy" id="2041044"/>
    <lineage>
        <taxon>Bacteria</taxon>
        <taxon>Bacillati</taxon>
        <taxon>Bacillota</taxon>
        <taxon>Clostridia</taxon>
        <taxon>Eubacteriales</taxon>
        <taxon>Eubacteriaceae</taxon>
        <taxon>Eubacterium</taxon>
    </lineage>
</organism>
<dbReference type="GO" id="GO:0015937">
    <property type="term" value="P:coenzyme A biosynthetic process"/>
    <property type="evidence" value="ECO:0007669"/>
    <property type="project" value="UniProtKB-UniRule"/>
</dbReference>
<dbReference type="EC" id="2.7.1.24" evidence="3 4"/>
<dbReference type="EMBL" id="CP029487">
    <property type="protein sequence ID" value="QCT73054.1"/>
    <property type="molecule type" value="Genomic_DNA"/>
</dbReference>